<dbReference type="Proteomes" id="UP000807115">
    <property type="component" value="Chromosome 6"/>
</dbReference>
<evidence type="ECO:0000313" key="2">
    <source>
        <dbReference type="EMBL" id="KAG0525336.1"/>
    </source>
</evidence>
<accession>A0A921QRS9</accession>
<evidence type="ECO:0000256" key="1">
    <source>
        <dbReference type="SAM" id="Phobius"/>
    </source>
</evidence>
<gene>
    <name evidence="2" type="ORF">BDA96_06G047300</name>
</gene>
<keyword evidence="1" id="KW-0812">Transmembrane</keyword>
<name>A0A921QRS9_SORBI</name>
<organism evidence="2 3">
    <name type="scientific">Sorghum bicolor</name>
    <name type="common">Sorghum</name>
    <name type="synonym">Sorghum vulgare</name>
    <dbReference type="NCBI Taxonomy" id="4558"/>
    <lineage>
        <taxon>Eukaryota</taxon>
        <taxon>Viridiplantae</taxon>
        <taxon>Streptophyta</taxon>
        <taxon>Embryophyta</taxon>
        <taxon>Tracheophyta</taxon>
        <taxon>Spermatophyta</taxon>
        <taxon>Magnoliopsida</taxon>
        <taxon>Liliopsida</taxon>
        <taxon>Poales</taxon>
        <taxon>Poaceae</taxon>
        <taxon>PACMAD clade</taxon>
        <taxon>Panicoideae</taxon>
        <taxon>Andropogonodae</taxon>
        <taxon>Andropogoneae</taxon>
        <taxon>Sorghinae</taxon>
        <taxon>Sorghum</taxon>
    </lineage>
</organism>
<comment type="caution">
    <text evidence="2">The sequence shown here is derived from an EMBL/GenBank/DDBJ whole genome shotgun (WGS) entry which is preliminary data.</text>
</comment>
<reference evidence="2" key="2">
    <citation type="submission" date="2020-10" db="EMBL/GenBank/DDBJ databases">
        <authorList>
            <person name="Cooper E.A."/>
            <person name="Brenton Z.W."/>
            <person name="Flinn B.S."/>
            <person name="Jenkins J."/>
            <person name="Shu S."/>
            <person name="Flowers D."/>
            <person name="Luo F."/>
            <person name="Wang Y."/>
            <person name="Xia P."/>
            <person name="Barry K."/>
            <person name="Daum C."/>
            <person name="Lipzen A."/>
            <person name="Yoshinaga Y."/>
            <person name="Schmutz J."/>
            <person name="Saski C."/>
            <person name="Vermerris W."/>
            <person name="Kresovich S."/>
        </authorList>
    </citation>
    <scope>NUCLEOTIDE SEQUENCE</scope>
</reference>
<keyword evidence="1" id="KW-1133">Transmembrane helix</keyword>
<sequence>QSRPSLVDGPDPVDLVTGLPLILCQSCKDVRLIALTSTRVSSAGKRFFKCPRNKEKDPNSCRSYYFQADYETLLRGIGKLLLPRQSPATQTQSTEAHTDPCCLDTGLQQQINELSNQLVQLGARLSRVCSYEGISRLFIVILLAFVFLLASIIAILAVLIYLVVSN</sequence>
<feature type="non-terminal residue" evidence="2">
    <location>
        <position position="1"/>
    </location>
</feature>
<dbReference type="AlphaFoldDB" id="A0A921QRS9"/>
<protein>
    <recommendedName>
        <fullName evidence="4">Zinc finger GRF-type domain-containing protein</fullName>
    </recommendedName>
</protein>
<keyword evidence="1" id="KW-0472">Membrane</keyword>
<evidence type="ECO:0000313" key="3">
    <source>
        <dbReference type="Proteomes" id="UP000807115"/>
    </source>
</evidence>
<evidence type="ECO:0008006" key="4">
    <source>
        <dbReference type="Google" id="ProtNLM"/>
    </source>
</evidence>
<reference evidence="2" key="1">
    <citation type="journal article" date="2019" name="BMC Genomics">
        <title>A new reference genome for Sorghum bicolor reveals high levels of sequence similarity between sweet and grain genotypes: implications for the genetics of sugar metabolism.</title>
        <authorList>
            <person name="Cooper E.A."/>
            <person name="Brenton Z.W."/>
            <person name="Flinn B.S."/>
            <person name="Jenkins J."/>
            <person name="Shu S."/>
            <person name="Flowers D."/>
            <person name="Luo F."/>
            <person name="Wang Y."/>
            <person name="Xia P."/>
            <person name="Barry K."/>
            <person name="Daum C."/>
            <person name="Lipzen A."/>
            <person name="Yoshinaga Y."/>
            <person name="Schmutz J."/>
            <person name="Saski C."/>
            <person name="Vermerris W."/>
            <person name="Kresovich S."/>
        </authorList>
    </citation>
    <scope>NUCLEOTIDE SEQUENCE</scope>
</reference>
<dbReference type="EMBL" id="CM027685">
    <property type="protein sequence ID" value="KAG0525336.1"/>
    <property type="molecule type" value="Genomic_DNA"/>
</dbReference>
<feature type="transmembrane region" description="Helical" evidence="1">
    <location>
        <begin position="137"/>
        <end position="164"/>
    </location>
</feature>
<proteinExistence type="predicted"/>